<proteinExistence type="predicted"/>
<comment type="caution">
    <text evidence="2">The sequence shown here is derived from an EMBL/GenBank/DDBJ whole genome shotgun (WGS) entry which is preliminary data.</text>
</comment>
<evidence type="ECO:0000313" key="2">
    <source>
        <dbReference type="EMBL" id="MCE8027025.1"/>
    </source>
</evidence>
<sequence length="183" mass="21036">MGEFTAVIAIIMSLVSLGMSLYNFYNDRARVNAWLEVQFHSFSPKQKGLPFVYLKILNQGRRPVIVSQWVLSIGEVELSSAIVDPWEISEGEVNLNELENPHSFFASAYSSNRTSKKLNEAEFFERFIVESGKVEEMLIETRDGDYVYPERMFIEDVKGGRYPVRNLKKVVNELNRWAREGGS</sequence>
<organism evidence="2 3">
    <name type="scientific">Billgrantia aerodenitrificans</name>
    <dbReference type="NCBI Taxonomy" id="2733483"/>
    <lineage>
        <taxon>Bacteria</taxon>
        <taxon>Pseudomonadati</taxon>
        <taxon>Pseudomonadota</taxon>
        <taxon>Gammaproteobacteria</taxon>
        <taxon>Oceanospirillales</taxon>
        <taxon>Halomonadaceae</taxon>
        <taxon>Billgrantia</taxon>
    </lineage>
</organism>
<evidence type="ECO:0000313" key="3">
    <source>
        <dbReference type="Proteomes" id="UP001320272"/>
    </source>
</evidence>
<keyword evidence="1" id="KW-0472">Membrane</keyword>
<reference evidence="2 3" key="1">
    <citation type="journal article" date="2021" name="Front. Microbiol.">
        <title>Aerobic Denitrification and Heterotrophic Sulfur Oxidation in the Genus Halomonas Revealed by Six Novel Species Characterizations and Genome-Based Analysis.</title>
        <authorList>
            <person name="Wang L."/>
            <person name="Shao Z."/>
        </authorList>
    </citation>
    <scope>NUCLEOTIDE SEQUENCE [LARGE SCALE GENOMIC DNA]</scope>
    <source>
        <strain evidence="2 3">MCCC 1A11058</strain>
    </source>
</reference>
<keyword evidence="1" id="KW-1133">Transmembrane helix</keyword>
<dbReference type="EMBL" id="JABFTV010000022">
    <property type="protein sequence ID" value="MCE8027025.1"/>
    <property type="molecule type" value="Genomic_DNA"/>
</dbReference>
<keyword evidence="1" id="KW-0812">Transmembrane</keyword>
<name>A0ABS9B054_9GAMM</name>
<dbReference type="RefSeq" id="WP_141638634.1">
    <property type="nucleotide sequence ID" value="NZ_JABFTV010000022.1"/>
</dbReference>
<dbReference type="Proteomes" id="UP001320272">
    <property type="component" value="Unassembled WGS sequence"/>
</dbReference>
<keyword evidence="3" id="KW-1185">Reference proteome</keyword>
<protein>
    <submittedName>
        <fullName evidence="2">Uncharacterized protein</fullName>
    </submittedName>
</protein>
<accession>A0ABS9B054</accession>
<gene>
    <name evidence="2" type="ORF">HOP59_23130</name>
</gene>
<evidence type="ECO:0000256" key="1">
    <source>
        <dbReference type="SAM" id="Phobius"/>
    </source>
</evidence>
<feature type="transmembrane region" description="Helical" evidence="1">
    <location>
        <begin position="6"/>
        <end position="25"/>
    </location>
</feature>